<comment type="similarity">
    <text evidence="2 6">Belongs to the SURF1 family.</text>
</comment>
<accession>A0A0V1FI41</accession>
<evidence type="ECO:0000256" key="3">
    <source>
        <dbReference type="ARBA" id="ARBA00022692"/>
    </source>
</evidence>
<comment type="function">
    <text evidence="6">Probably involved in the biogenesis of the COX complex.</text>
</comment>
<dbReference type="InterPro" id="IPR002994">
    <property type="entry name" value="Surf1/Shy1"/>
</dbReference>
<feature type="transmembrane region" description="Helical" evidence="6">
    <location>
        <begin position="20"/>
        <end position="37"/>
    </location>
</feature>
<keyword evidence="5 6" id="KW-0472">Membrane</keyword>
<dbReference type="EMBL" id="JYDT01000085">
    <property type="protein sequence ID" value="KRY85703.1"/>
    <property type="molecule type" value="Genomic_DNA"/>
</dbReference>
<keyword evidence="6" id="KW-0496">Mitochondrion</keyword>
<dbReference type="OrthoDB" id="10040024at2759"/>
<dbReference type="PANTHER" id="PTHR23427:SF2">
    <property type="entry name" value="SURFEIT LOCUS PROTEIN 1"/>
    <property type="match status" value="1"/>
</dbReference>
<sequence>MKITTPAKFLIVVFLRLKEAILTASVILNVIIAVAYCEHERLPKNFSFTQLKVMLKSLFQLSKLNLIKKFDVSYIILQHYSQKFPQFPASSLTSKRIRVYGYFLLIFPVGFFGLGLWQVNRRKWKKQLLRELGERYCAPPVQLPDDLAKLNDMEFSRIKVCGQFLHNEEFYILNRLRRDDAALDSKSHFLVDVHSPVGLHVVTPFLVEGKGYRILINRGWVPNELKDPKRRQRGQIEGRVEVTGVNRLHEKKPPFVFESNPYRDEYFYRDVVTMAKFHNTLPIYLEADSSSNVPGGPIGGQTNVELIRSYGICLAQNVFLWFLNAVVALSEALFAAIVERGQL</sequence>
<evidence type="ECO:0000256" key="6">
    <source>
        <dbReference type="RuleBase" id="RU363076"/>
    </source>
</evidence>
<feature type="transmembrane region" description="Helical" evidence="6">
    <location>
        <begin position="97"/>
        <end position="117"/>
    </location>
</feature>
<comment type="caution">
    <text evidence="7">The sequence shown here is derived from an EMBL/GenBank/DDBJ whole genome shotgun (WGS) entry which is preliminary data.</text>
</comment>
<keyword evidence="8" id="KW-1185">Reference proteome</keyword>
<dbReference type="CDD" id="cd06662">
    <property type="entry name" value="SURF1"/>
    <property type="match status" value="1"/>
</dbReference>
<dbReference type="GO" id="GO:0005743">
    <property type="term" value="C:mitochondrial inner membrane"/>
    <property type="evidence" value="ECO:0007669"/>
    <property type="project" value="UniProtKB-SubCell"/>
</dbReference>
<dbReference type="Pfam" id="PF02104">
    <property type="entry name" value="SURF1"/>
    <property type="match status" value="1"/>
</dbReference>
<dbReference type="Proteomes" id="UP000054995">
    <property type="component" value="Unassembled WGS sequence"/>
</dbReference>
<dbReference type="InterPro" id="IPR045214">
    <property type="entry name" value="Surf1/Surf4"/>
</dbReference>
<proteinExistence type="inferred from homology"/>
<feature type="transmembrane region" description="Helical" evidence="6">
    <location>
        <begin position="318"/>
        <end position="338"/>
    </location>
</feature>
<comment type="subcellular location">
    <subcellularLocation>
        <location evidence="1">Membrane</location>
    </subcellularLocation>
    <subcellularLocation>
        <location evidence="6">Mitochondrion inner membrane</location>
        <topology evidence="6">Multi-pass membrane protein</topology>
    </subcellularLocation>
</comment>
<evidence type="ECO:0000313" key="7">
    <source>
        <dbReference type="EMBL" id="KRY85703.1"/>
    </source>
</evidence>
<dbReference type="GO" id="GO:0033617">
    <property type="term" value="P:mitochondrial respiratory chain complex IV assembly"/>
    <property type="evidence" value="ECO:0007669"/>
    <property type="project" value="TreeGrafter"/>
</dbReference>
<dbReference type="PANTHER" id="PTHR23427">
    <property type="entry name" value="SURFEIT LOCUS PROTEIN"/>
    <property type="match status" value="1"/>
</dbReference>
<evidence type="ECO:0000256" key="2">
    <source>
        <dbReference type="ARBA" id="ARBA00007165"/>
    </source>
</evidence>
<reference evidence="7 8" key="1">
    <citation type="submission" date="2015-01" db="EMBL/GenBank/DDBJ databases">
        <title>Evolution of Trichinella species and genotypes.</title>
        <authorList>
            <person name="Korhonen P.K."/>
            <person name="Edoardo P."/>
            <person name="Giuseppe L.R."/>
            <person name="Gasser R.B."/>
        </authorList>
    </citation>
    <scope>NUCLEOTIDE SEQUENCE [LARGE SCALE GENOMIC DNA]</scope>
    <source>
        <strain evidence="7">ISS470</strain>
    </source>
</reference>
<feature type="non-terminal residue" evidence="7">
    <location>
        <position position="343"/>
    </location>
</feature>
<organism evidence="7 8">
    <name type="scientific">Trichinella pseudospiralis</name>
    <name type="common">Parasitic roundworm</name>
    <dbReference type="NCBI Taxonomy" id="6337"/>
    <lineage>
        <taxon>Eukaryota</taxon>
        <taxon>Metazoa</taxon>
        <taxon>Ecdysozoa</taxon>
        <taxon>Nematoda</taxon>
        <taxon>Enoplea</taxon>
        <taxon>Dorylaimia</taxon>
        <taxon>Trichinellida</taxon>
        <taxon>Trichinellidae</taxon>
        <taxon>Trichinella</taxon>
    </lineage>
</organism>
<keyword evidence="4 6" id="KW-1133">Transmembrane helix</keyword>
<dbReference type="AlphaFoldDB" id="A0A0V1FI41"/>
<evidence type="ECO:0000313" key="8">
    <source>
        <dbReference type="Proteomes" id="UP000054995"/>
    </source>
</evidence>
<evidence type="ECO:0000256" key="1">
    <source>
        <dbReference type="ARBA" id="ARBA00004370"/>
    </source>
</evidence>
<evidence type="ECO:0000256" key="4">
    <source>
        <dbReference type="ARBA" id="ARBA00022989"/>
    </source>
</evidence>
<keyword evidence="6" id="KW-0999">Mitochondrion inner membrane</keyword>
<protein>
    <recommendedName>
        <fullName evidence="6">SURF1-like protein</fullName>
    </recommendedName>
</protein>
<dbReference type="PROSITE" id="PS50895">
    <property type="entry name" value="SURF1"/>
    <property type="match status" value="1"/>
</dbReference>
<name>A0A0V1FI41_TRIPS</name>
<evidence type="ECO:0000256" key="5">
    <source>
        <dbReference type="ARBA" id="ARBA00023136"/>
    </source>
</evidence>
<gene>
    <name evidence="7" type="primary">Surf1</name>
    <name evidence="7" type="ORF">T4D_8876</name>
</gene>
<keyword evidence="3 6" id="KW-0812">Transmembrane</keyword>